<name>A0AB39ZQL1_DROSZ</name>
<dbReference type="RefSeq" id="XP_016941013.3">
    <property type="nucleotide sequence ID" value="XM_017085524.3"/>
</dbReference>
<dbReference type="InterPro" id="IPR051663">
    <property type="entry name" value="CLec_Tetranectin-domain"/>
</dbReference>
<feature type="signal peptide" evidence="5">
    <location>
        <begin position="1"/>
        <end position="23"/>
    </location>
</feature>
<accession>A0AB39ZQL1</accession>
<dbReference type="SMART" id="SM00034">
    <property type="entry name" value="CLECT"/>
    <property type="match status" value="1"/>
</dbReference>
<evidence type="ECO:0000313" key="8">
    <source>
        <dbReference type="RefSeq" id="XP_016941013.3"/>
    </source>
</evidence>
<dbReference type="PANTHER" id="PTHR22799:SF1">
    <property type="entry name" value="C-TYPE LECTIN DOMAIN FAMILY 11 MEMBER A"/>
    <property type="match status" value="1"/>
</dbReference>
<dbReference type="Gene3D" id="3.10.100.10">
    <property type="entry name" value="Mannose-Binding Protein A, subunit A"/>
    <property type="match status" value="1"/>
</dbReference>
<dbReference type="GO" id="GO:0005615">
    <property type="term" value="C:extracellular space"/>
    <property type="evidence" value="ECO:0007669"/>
    <property type="project" value="TreeGrafter"/>
</dbReference>
<evidence type="ECO:0000256" key="5">
    <source>
        <dbReference type="SAM" id="SignalP"/>
    </source>
</evidence>
<dbReference type="SUPFAM" id="SSF56436">
    <property type="entry name" value="C-type lectin-like"/>
    <property type="match status" value="1"/>
</dbReference>
<dbReference type="InterPro" id="IPR016187">
    <property type="entry name" value="CTDL_fold"/>
</dbReference>
<evidence type="ECO:0000256" key="3">
    <source>
        <dbReference type="ARBA" id="ARBA00022729"/>
    </source>
</evidence>
<dbReference type="GeneID" id="108018082"/>
<organism evidence="7 8">
    <name type="scientific">Drosophila suzukii</name>
    <name type="common">Spotted-wing drosophila fruit fly</name>
    <dbReference type="NCBI Taxonomy" id="28584"/>
    <lineage>
        <taxon>Eukaryota</taxon>
        <taxon>Metazoa</taxon>
        <taxon>Ecdysozoa</taxon>
        <taxon>Arthropoda</taxon>
        <taxon>Hexapoda</taxon>
        <taxon>Insecta</taxon>
        <taxon>Pterygota</taxon>
        <taxon>Neoptera</taxon>
        <taxon>Endopterygota</taxon>
        <taxon>Diptera</taxon>
        <taxon>Brachycera</taxon>
        <taxon>Muscomorpha</taxon>
        <taxon>Ephydroidea</taxon>
        <taxon>Drosophilidae</taxon>
        <taxon>Drosophila</taxon>
        <taxon>Sophophora</taxon>
    </lineage>
</organism>
<evidence type="ECO:0000256" key="2">
    <source>
        <dbReference type="ARBA" id="ARBA00022525"/>
    </source>
</evidence>
<keyword evidence="2" id="KW-0964">Secreted</keyword>
<reference evidence="8" key="2">
    <citation type="submission" date="2025-08" db="UniProtKB">
        <authorList>
            <consortium name="RefSeq"/>
        </authorList>
    </citation>
    <scope>IDENTIFICATION</scope>
</reference>
<feature type="chain" id="PRO_5045233943" evidence="5">
    <location>
        <begin position="24"/>
        <end position="285"/>
    </location>
</feature>
<comment type="subcellular location">
    <subcellularLocation>
        <location evidence="1">Secreted</location>
    </subcellularLocation>
</comment>
<keyword evidence="7" id="KW-1185">Reference proteome</keyword>
<dbReference type="CDD" id="cd00037">
    <property type="entry name" value="CLECT"/>
    <property type="match status" value="1"/>
</dbReference>
<feature type="domain" description="C-type lectin" evidence="6">
    <location>
        <begin position="161"/>
        <end position="280"/>
    </location>
</feature>
<gene>
    <name evidence="8" type="primary">LOC108018082</name>
</gene>
<proteinExistence type="predicted"/>
<dbReference type="GO" id="GO:0008083">
    <property type="term" value="F:growth factor activity"/>
    <property type="evidence" value="ECO:0007669"/>
    <property type="project" value="TreeGrafter"/>
</dbReference>
<dbReference type="GO" id="GO:0030246">
    <property type="term" value="F:carbohydrate binding"/>
    <property type="evidence" value="ECO:0007669"/>
    <property type="project" value="UniProtKB-KW"/>
</dbReference>
<reference evidence="7" key="1">
    <citation type="submission" date="2025-05" db="UniProtKB">
        <authorList>
            <consortium name="RefSeq"/>
        </authorList>
    </citation>
    <scope>NUCLEOTIDE SEQUENCE [LARGE SCALE GENOMIC DNA]</scope>
</reference>
<evidence type="ECO:0000259" key="6">
    <source>
        <dbReference type="PROSITE" id="PS50041"/>
    </source>
</evidence>
<keyword evidence="4" id="KW-0430">Lectin</keyword>
<dbReference type="PANTHER" id="PTHR22799">
    <property type="entry name" value="TETRANECTIN-RELATED"/>
    <property type="match status" value="1"/>
</dbReference>
<evidence type="ECO:0000256" key="4">
    <source>
        <dbReference type="ARBA" id="ARBA00022734"/>
    </source>
</evidence>
<dbReference type="InterPro" id="IPR001304">
    <property type="entry name" value="C-type_lectin-like"/>
</dbReference>
<evidence type="ECO:0000313" key="7">
    <source>
        <dbReference type="Proteomes" id="UP001652628"/>
    </source>
</evidence>
<evidence type="ECO:0000256" key="1">
    <source>
        <dbReference type="ARBA" id="ARBA00004613"/>
    </source>
</evidence>
<dbReference type="PROSITE" id="PS50041">
    <property type="entry name" value="C_TYPE_LECTIN_2"/>
    <property type="match status" value="1"/>
</dbReference>
<sequence length="285" mass="32682">MVKSKIFILLAFTALDIIGSLAGDQNARRFVCLLSDPPNQCSAYCVSALQPVINHITKKQQDSNTCELKLNETQAKLNQIGNQLTATQFQMKDQQTYLQTNLTQTIPQDLKERLDRIEGNQTVLAGKLQEIKSNTKSQLTAMQDTLSKVDRRTMLQNYQRIGTRLFYIEHNIYVNWWTANSICAEIGGHLAAFKNDQEFNAIAKQLKQENYWLGISDPKEKGDFRTVATGKQAPYFKWRSNEPNYRKFGRSDEHCVYVYGVRNYMIVLSCTTDLMHFICQADNDV</sequence>
<dbReference type="InterPro" id="IPR016186">
    <property type="entry name" value="C-type_lectin-like/link_sf"/>
</dbReference>
<protein>
    <submittedName>
        <fullName evidence="8">Accessory gland protein Acp29AB-like</fullName>
    </submittedName>
</protein>
<dbReference type="Proteomes" id="UP001652628">
    <property type="component" value="Chromosome 2L"/>
</dbReference>
<dbReference type="Pfam" id="PF00059">
    <property type="entry name" value="Lectin_C"/>
    <property type="match status" value="1"/>
</dbReference>
<keyword evidence="3 5" id="KW-0732">Signal</keyword>
<dbReference type="AlphaFoldDB" id="A0AB39ZQL1"/>